<reference evidence="3" key="1">
    <citation type="submission" date="2016-06" db="UniProtKB">
        <authorList>
            <consortium name="WormBaseParasite"/>
        </authorList>
    </citation>
    <scope>IDENTIFICATION</scope>
</reference>
<evidence type="ECO:0000313" key="3">
    <source>
        <dbReference type="WBParaSite" id="OFLC_0001492801-mRNA-1"/>
    </source>
</evidence>
<sequence length="106" mass="11848">MSPHQLLKKMNITKLTKFVSSLMAFTTDLDDSEDLDKNIEGIEIPGMNASVSTDIEQFNTSVIHASIYPSMNAEVPESIHPSMKCKSTITRTGKNILEIFKLNFNL</sequence>
<dbReference type="AlphaFoldDB" id="A0A183I5A5"/>
<dbReference type="Proteomes" id="UP000267606">
    <property type="component" value="Unassembled WGS sequence"/>
</dbReference>
<evidence type="ECO:0000313" key="1">
    <source>
        <dbReference type="EMBL" id="VDP19574.1"/>
    </source>
</evidence>
<protein>
    <submittedName>
        <fullName evidence="1 3">Uncharacterized protein</fullName>
    </submittedName>
</protein>
<gene>
    <name evidence="1" type="ORF">OFLC_LOCUS14917</name>
</gene>
<accession>A0A183I5A5</accession>
<reference evidence="1 2" key="2">
    <citation type="submission" date="2018-11" db="EMBL/GenBank/DDBJ databases">
        <authorList>
            <consortium name="Pathogen Informatics"/>
        </authorList>
    </citation>
    <scope>NUCLEOTIDE SEQUENCE [LARGE SCALE GENOMIC DNA]</scope>
</reference>
<name>A0A183I5A5_9BILA</name>
<evidence type="ECO:0000313" key="2">
    <source>
        <dbReference type="Proteomes" id="UP000267606"/>
    </source>
</evidence>
<organism evidence="3">
    <name type="scientific">Onchocerca flexuosa</name>
    <dbReference type="NCBI Taxonomy" id="387005"/>
    <lineage>
        <taxon>Eukaryota</taxon>
        <taxon>Metazoa</taxon>
        <taxon>Ecdysozoa</taxon>
        <taxon>Nematoda</taxon>
        <taxon>Chromadorea</taxon>
        <taxon>Rhabditida</taxon>
        <taxon>Spirurina</taxon>
        <taxon>Spiruromorpha</taxon>
        <taxon>Filarioidea</taxon>
        <taxon>Onchocercidae</taxon>
        <taxon>Onchocerca</taxon>
    </lineage>
</organism>
<dbReference type="EMBL" id="UZAJ01041353">
    <property type="protein sequence ID" value="VDP19574.1"/>
    <property type="molecule type" value="Genomic_DNA"/>
</dbReference>
<keyword evidence="2" id="KW-1185">Reference proteome</keyword>
<dbReference type="WBParaSite" id="OFLC_0001492801-mRNA-1">
    <property type="protein sequence ID" value="OFLC_0001492801-mRNA-1"/>
    <property type="gene ID" value="OFLC_0001492801"/>
</dbReference>
<proteinExistence type="predicted"/>